<dbReference type="Proteomes" id="UP000054408">
    <property type="component" value="Unassembled WGS sequence"/>
</dbReference>
<evidence type="ECO:0000256" key="2">
    <source>
        <dbReference type="PROSITE-ProRule" id="PRU00192"/>
    </source>
</evidence>
<reference evidence="5 6" key="1">
    <citation type="submission" date="2010-05" db="EMBL/GenBank/DDBJ databases">
        <title>The Genome Sequence of Thecamonas trahens ATCC 50062.</title>
        <authorList>
            <consortium name="The Broad Institute Genome Sequencing Platform"/>
            <person name="Russ C."/>
            <person name="Cuomo C."/>
            <person name="Shea T."/>
            <person name="Young S.K."/>
            <person name="Zeng Q."/>
            <person name="Koehrsen M."/>
            <person name="Haas B."/>
            <person name="Borodovsky M."/>
            <person name="Guigo R."/>
            <person name="Alvarado L."/>
            <person name="Berlin A."/>
            <person name="Bochicchio J."/>
            <person name="Borenstein D."/>
            <person name="Chapman S."/>
            <person name="Chen Z."/>
            <person name="Freedman E."/>
            <person name="Gellesch M."/>
            <person name="Goldberg J."/>
            <person name="Griggs A."/>
            <person name="Gujja S."/>
            <person name="Heilman E."/>
            <person name="Heiman D."/>
            <person name="Hepburn T."/>
            <person name="Howarth C."/>
            <person name="Jen D."/>
            <person name="Larson L."/>
            <person name="Mehta T."/>
            <person name="Park D."/>
            <person name="Pearson M."/>
            <person name="Roberts A."/>
            <person name="Saif S."/>
            <person name="Shenoy N."/>
            <person name="Sisk P."/>
            <person name="Stolte C."/>
            <person name="Sykes S."/>
            <person name="Thomson T."/>
            <person name="Walk T."/>
            <person name="White J."/>
            <person name="Yandava C."/>
            <person name="Burger G."/>
            <person name="Gray M.W."/>
            <person name="Holland P.W.H."/>
            <person name="King N."/>
            <person name="Lang F.B.F."/>
            <person name="Roger A.J."/>
            <person name="Ruiz-Trillo I."/>
            <person name="Lander E."/>
            <person name="Nusbaum C."/>
        </authorList>
    </citation>
    <scope>NUCLEOTIDE SEQUENCE [LARGE SCALE GENOMIC DNA]</scope>
    <source>
        <strain evidence="5 6">ATCC 50062</strain>
    </source>
</reference>
<keyword evidence="3" id="KW-0472">Membrane</keyword>
<dbReference type="SMART" id="SM00326">
    <property type="entry name" value="SH3"/>
    <property type="match status" value="1"/>
</dbReference>
<evidence type="ECO:0000313" key="6">
    <source>
        <dbReference type="Proteomes" id="UP000054408"/>
    </source>
</evidence>
<keyword evidence="1 2" id="KW-0728">SH3 domain</keyword>
<evidence type="ECO:0000259" key="4">
    <source>
        <dbReference type="PROSITE" id="PS50002"/>
    </source>
</evidence>
<dbReference type="EMBL" id="GL349459">
    <property type="protein sequence ID" value="KNC50138.1"/>
    <property type="molecule type" value="Genomic_DNA"/>
</dbReference>
<dbReference type="CDD" id="cd00174">
    <property type="entry name" value="SH3"/>
    <property type="match status" value="1"/>
</dbReference>
<evidence type="ECO:0000313" key="5">
    <source>
        <dbReference type="EMBL" id="KNC50138.1"/>
    </source>
</evidence>
<dbReference type="SUPFAM" id="SSF50044">
    <property type="entry name" value="SH3-domain"/>
    <property type="match status" value="1"/>
</dbReference>
<dbReference type="PROSITE" id="PS50002">
    <property type="entry name" value="SH3"/>
    <property type="match status" value="1"/>
</dbReference>
<proteinExistence type="predicted"/>
<gene>
    <name evidence="5" type="ORF">AMSG_05913</name>
</gene>
<dbReference type="GeneID" id="25565215"/>
<dbReference type="InterPro" id="IPR036028">
    <property type="entry name" value="SH3-like_dom_sf"/>
</dbReference>
<protein>
    <recommendedName>
        <fullName evidence="4">SH3 domain-containing protein</fullName>
    </recommendedName>
</protein>
<feature type="transmembrane region" description="Helical" evidence="3">
    <location>
        <begin position="6"/>
        <end position="24"/>
    </location>
</feature>
<evidence type="ECO:0000256" key="3">
    <source>
        <dbReference type="SAM" id="Phobius"/>
    </source>
</evidence>
<organism evidence="5 6">
    <name type="scientific">Thecamonas trahens ATCC 50062</name>
    <dbReference type="NCBI Taxonomy" id="461836"/>
    <lineage>
        <taxon>Eukaryota</taxon>
        <taxon>Apusozoa</taxon>
        <taxon>Apusomonadida</taxon>
        <taxon>Apusomonadidae</taxon>
        <taxon>Thecamonas</taxon>
    </lineage>
</organism>
<dbReference type="OrthoDB" id="5340910at2759"/>
<dbReference type="STRING" id="461836.A0A0L0DFQ3"/>
<dbReference type="Gene3D" id="2.30.30.40">
    <property type="entry name" value="SH3 Domains"/>
    <property type="match status" value="1"/>
</dbReference>
<sequence>MLYVMAGGGALVVLLVAVVIILVVRSRRSKPASYNVDDAAVLEMVSWSGMGASPGTMSLSTMAAPTRPAPAPDATAAPAMIRTMRYAFSGKGPDELTCSAGDRVEVLEEYDDGWCTARNLASGMSGVVPGNYLS</sequence>
<keyword evidence="3" id="KW-1133">Transmembrane helix</keyword>
<dbReference type="Pfam" id="PF14604">
    <property type="entry name" value="SH3_9"/>
    <property type="match status" value="1"/>
</dbReference>
<name>A0A0L0DFQ3_THETB</name>
<feature type="domain" description="SH3" evidence="4">
    <location>
        <begin position="77"/>
        <end position="134"/>
    </location>
</feature>
<dbReference type="RefSeq" id="XP_013757295.1">
    <property type="nucleotide sequence ID" value="XM_013901841.1"/>
</dbReference>
<keyword evidence="3" id="KW-0812">Transmembrane</keyword>
<evidence type="ECO:0000256" key="1">
    <source>
        <dbReference type="ARBA" id="ARBA00022443"/>
    </source>
</evidence>
<accession>A0A0L0DFQ3</accession>
<dbReference type="AlphaFoldDB" id="A0A0L0DFQ3"/>
<dbReference type="InterPro" id="IPR001452">
    <property type="entry name" value="SH3_domain"/>
</dbReference>
<keyword evidence="6" id="KW-1185">Reference proteome</keyword>